<protein>
    <submittedName>
        <fullName evidence="4">Stage II sporulation protein E</fullName>
        <ecNumber evidence="4">3.1.3.16</ecNumber>
    </submittedName>
</protein>
<feature type="transmembrane region" description="Helical" evidence="2">
    <location>
        <begin position="134"/>
        <end position="153"/>
    </location>
</feature>
<evidence type="ECO:0000313" key="4">
    <source>
        <dbReference type="EMBL" id="MSS44093.1"/>
    </source>
</evidence>
<reference evidence="4 5" key="1">
    <citation type="submission" date="2019-08" db="EMBL/GenBank/DDBJ databases">
        <title>In-depth cultivation of the pig gut microbiome towards novel bacterial diversity and tailored functional studies.</title>
        <authorList>
            <person name="Wylensek D."/>
            <person name="Hitch T.C.A."/>
            <person name="Clavel T."/>
        </authorList>
    </citation>
    <scope>NUCLEOTIDE SEQUENCE [LARGE SCALE GENOMIC DNA]</scope>
    <source>
        <strain evidence="4 5">Med78-601-WT-4W-RMD-3</strain>
    </source>
</reference>
<accession>A0A844FJ02</accession>
<feature type="transmembrane region" description="Helical" evidence="2">
    <location>
        <begin position="235"/>
        <end position="252"/>
    </location>
</feature>
<name>A0A844FJ02_9FIRM</name>
<dbReference type="AlphaFoldDB" id="A0A844FJ02"/>
<gene>
    <name evidence="4" type="primary">spoIIE</name>
    <name evidence="4" type="ORF">FYJ27_10200</name>
</gene>
<evidence type="ECO:0000256" key="2">
    <source>
        <dbReference type="SAM" id="Phobius"/>
    </source>
</evidence>
<dbReference type="InterPro" id="IPR014221">
    <property type="entry name" value="SpoII_E"/>
</dbReference>
<feature type="transmembrane region" description="Helical" evidence="2">
    <location>
        <begin position="173"/>
        <end position="192"/>
    </location>
</feature>
<organism evidence="4 5">
    <name type="scientific">Anaerosalibacter bizertensis</name>
    <dbReference type="NCBI Taxonomy" id="932217"/>
    <lineage>
        <taxon>Bacteria</taxon>
        <taxon>Bacillati</taxon>
        <taxon>Bacillota</taxon>
        <taxon>Tissierellia</taxon>
        <taxon>Tissierellales</taxon>
        <taxon>Sporanaerobacteraceae</taxon>
        <taxon>Anaerosalibacter</taxon>
    </lineage>
</organism>
<dbReference type="InterPro" id="IPR001932">
    <property type="entry name" value="PPM-type_phosphatase-like_dom"/>
</dbReference>
<dbReference type="Proteomes" id="UP000462760">
    <property type="component" value="Unassembled WGS sequence"/>
</dbReference>
<dbReference type="PROSITE" id="PS51746">
    <property type="entry name" value="PPM_2"/>
    <property type="match status" value="1"/>
</dbReference>
<comment type="caution">
    <text evidence="4">The sequence shown here is derived from an EMBL/GenBank/DDBJ whole genome shotgun (WGS) entry which is preliminary data.</text>
</comment>
<evidence type="ECO:0000259" key="3">
    <source>
        <dbReference type="PROSITE" id="PS51746"/>
    </source>
</evidence>
<dbReference type="InterPro" id="IPR036457">
    <property type="entry name" value="PPM-type-like_dom_sf"/>
</dbReference>
<feature type="domain" description="PPM-type phosphatase" evidence="3">
    <location>
        <begin position="567"/>
        <end position="780"/>
    </location>
</feature>
<dbReference type="PANTHER" id="PTHR43156:SF2">
    <property type="entry name" value="STAGE II SPORULATION PROTEIN E"/>
    <property type="match status" value="1"/>
</dbReference>
<feature type="transmembrane region" description="Helical" evidence="2">
    <location>
        <begin position="81"/>
        <end position="99"/>
    </location>
</feature>
<keyword evidence="2" id="KW-0812">Transmembrane</keyword>
<dbReference type="InterPro" id="IPR045768">
    <property type="entry name" value="SpoIIE_N"/>
</dbReference>
<keyword evidence="1 4" id="KW-0378">Hydrolase</keyword>
<sequence length="785" mass="88535">MTDRMGTVSLNQKRSLNKKMTFDKAGILIGILGFFISRTSVINGLTPFGISFLAASSFSNFSFISFLSVIIGVLSFHGIKGYNYLITMGIIYAVFSINNKDKKTSIIKVSLISSIIFISVNFLNLILLSEYYMYDFMMVVFEGVVIFTLSYIFSYSFPQKIIEKNKFTNEELICFFITFSLALSGLGDLSLLGVSIKNIISILFIIVVGHAYGAALGSGIGITVGMVAYLSQPDMPFLISIYGLSGLFSGVFKDLGKLGSVLGFILGNSIMSFYINGFGTSFLSYYELGIGSLIFILGFNYIKDNILNKLSINLGVNKSNPYDDRIKELTNRRLEEVSEVFEELSKMFVKVSEDKEVCTDNVSLFIDEVASDMCKNCSMNKFCWQDDFYTTYYSMFNLITMMEMTGEIDEEHIPKLFKSTCINTEKIMDKVYRLFDIYKINYIWEKKMSENRKLVAEQLNGISDIIGNLMKNIDREITFNKDVEAEIYSALRTNSVDVLETVVAEYGENDFEIYVEVDKCFKKANSLENVKSIVSQAIDLPLKGEFTMNSSQSVKERNRYNFKKANRYGTITKISKNSQLPNYVSGDSYTFGETEDNYFVALSDGMGIGKKANYESSIAISLLEKFLEAGFSEEVALNTINSMLMLKSEEEIFTTLDISTIDLYSGKLQAIKTGAASTFIKKKDRVEVINSHSLPVGMLKDVDFQVYEHFLEDGDFIIMMSDGVLEANEEVANKEKWMREVIKNIDSFNPQTIANMVMKEAKKASKGEIKDDMTVLATKVWKVKQ</sequence>
<keyword evidence="2" id="KW-1133">Transmembrane helix</keyword>
<dbReference type="Gene3D" id="3.60.40.10">
    <property type="entry name" value="PPM-type phosphatase domain"/>
    <property type="match status" value="1"/>
</dbReference>
<feature type="transmembrane region" description="Helical" evidence="2">
    <location>
        <begin position="105"/>
        <end position="127"/>
    </location>
</feature>
<dbReference type="PANTHER" id="PTHR43156">
    <property type="entry name" value="STAGE II SPORULATION PROTEIN E-RELATED"/>
    <property type="match status" value="1"/>
</dbReference>
<dbReference type="Pfam" id="PF07228">
    <property type="entry name" value="SpoIIE"/>
    <property type="match status" value="1"/>
</dbReference>
<dbReference type="GO" id="GO:0004722">
    <property type="term" value="F:protein serine/threonine phosphatase activity"/>
    <property type="evidence" value="ECO:0007669"/>
    <property type="project" value="UniProtKB-EC"/>
</dbReference>
<dbReference type="SUPFAM" id="SSF81606">
    <property type="entry name" value="PP2C-like"/>
    <property type="match status" value="1"/>
</dbReference>
<evidence type="ECO:0000313" key="5">
    <source>
        <dbReference type="Proteomes" id="UP000462760"/>
    </source>
</evidence>
<feature type="transmembrane region" description="Helical" evidence="2">
    <location>
        <begin position="21"/>
        <end position="42"/>
    </location>
</feature>
<dbReference type="Pfam" id="PF19732">
    <property type="entry name" value="SpoIIE_N"/>
    <property type="match status" value="1"/>
</dbReference>
<keyword evidence="2" id="KW-0472">Membrane</keyword>
<dbReference type="EMBL" id="VULR01000016">
    <property type="protein sequence ID" value="MSS44093.1"/>
    <property type="molecule type" value="Genomic_DNA"/>
</dbReference>
<evidence type="ECO:0000256" key="1">
    <source>
        <dbReference type="ARBA" id="ARBA00022801"/>
    </source>
</evidence>
<proteinExistence type="predicted"/>
<dbReference type="RefSeq" id="WP_154484765.1">
    <property type="nucleotide sequence ID" value="NZ_VULR01000016.1"/>
</dbReference>
<dbReference type="OrthoDB" id="9763774at2"/>
<dbReference type="SMART" id="SM00331">
    <property type="entry name" value="PP2C_SIG"/>
    <property type="match status" value="1"/>
</dbReference>
<feature type="transmembrane region" description="Helical" evidence="2">
    <location>
        <begin position="48"/>
        <end position="74"/>
    </location>
</feature>
<dbReference type="EC" id="3.1.3.16" evidence="4"/>
<feature type="transmembrane region" description="Helical" evidence="2">
    <location>
        <begin position="259"/>
        <end position="277"/>
    </location>
</feature>
<dbReference type="NCBIfam" id="TIGR02865">
    <property type="entry name" value="spore_II_E"/>
    <property type="match status" value="1"/>
</dbReference>
<feature type="transmembrane region" description="Helical" evidence="2">
    <location>
        <begin position="199"/>
        <end position="229"/>
    </location>
</feature>
<dbReference type="InterPro" id="IPR052016">
    <property type="entry name" value="Bact_Sigma-Reg"/>
</dbReference>